<protein>
    <submittedName>
        <fullName evidence="1">Uncharacterized protein</fullName>
    </submittedName>
</protein>
<dbReference type="Proteomes" id="UP000198875">
    <property type="component" value="Unassembled WGS sequence"/>
</dbReference>
<dbReference type="EMBL" id="CSTD01000012">
    <property type="protein sequence ID" value="CPR13592.1"/>
    <property type="molecule type" value="Genomic_DNA"/>
</dbReference>
<dbReference type="AlphaFoldDB" id="A0A0U0WG18"/>
<gene>
    <name evidence="1" type="ORF">BN971_04904</name>
</gene>
<sequence length="82" mass="8969" precursor="true">MRARVRLRRGSSNRPVRTASAAASISIDIRARNARSVARSTLSGRSGSTYVLITYVHTVPTATAPIIHGSSEMRARRYSVKK</sequence>
<evidence type="ECO:0000313" key="2">
    <source>
        <dbReference type="Proteomes" id="UP000198875"/>
    </source>
</evidence>
<evidence type="ECO:0000313" key="1">
    <source>
        <dbReference type="EMBL" id="CPR13592.1"/>
    </source>
</evidence>
<reference evidence="1 2" key="1">
    <citation type="submission" date="2015-03" db="EMBL/GenBank/DDBJ databases">
        <authorList>
            <person name="Murphy D."/>
        </authorList>
    </citation>
    <scope>NUCLEOTIDE SEQUENCE [LARGE SCALE GENOMIC DNA]</scope>
    <source>
        <strain evidence="1 2">DSM 44277</strain>
    </source>
</reference>
<organism evidence="1 2">
    <name type="scientific">Mycobacterium bohemicum DSM 44277</name>
    <dbReference type="NCBI Taxonomy" id="1236609"/>
    <lineage>
        <taxon>Bacteria</taxon>
        <taxon>Bacillati</taxon>
        <taxon>Actinomycetota</taxon>
        <taxon>Actinomycetes</taxon>
        <taxon>Mycobacteriales</taxon>
        <taxon>Mycobacteriaceae</taxon>
        <taxon>Mycobacterium</taxon>
    </lineage>
</organism>
<accession>A0A0U0WG18</accession>
<name>A0A0U0WG18_MYCBE</name>
<proteinExistence type="predicted"/>